<keyword evidence="3" id="KW-1185">Reference proteome</keyword>
<reference evidence="3 4" key="1">
    <citation type="journal article" date="2020" name="Nat. Food">
        <title>A phased Vanilla planifolia genome enables genetic improvement of flavour and production.</title>
        <authorList>
            <person name="Hasing T."/>
            <person name="Tang H."/>
            <person name="Brym M."/>
            <person name="Khazi F."/>
            <person name="Huang T."/>
            <person name="Chambers A.H."/>
        </authorList>
    </citation>
    <scope>NUCLEOTIDE SEQUENCE [LARGE SCALE GENOMIC DNA]</scope>
    <source>
        <tissue evidence="2">Leaf</tissue>
    </source>
</reference>
<evidence type="ECO:0000313" key="3">
    <source>
        <dbReference type="Proteomes" id="UP000636800"/>
    </source>
</evidence>
<evidence type="ECO:0000313" key="1">
    <source>
        <dbReference type="EMBL" id="KAG0446207.1"/>
    </source>
</evidence>
<comment type="caution">
    <text evidence="2">The sequence shown here is derived from an EMBL/GenBank/DDBJ whole genome shotgun (WGS) entry which is preliminary data.</text>
</comment>
<protein>
    <submittedName>
        <fullName evidence="2">Uncharacterized protein</fullName>
    </submittedName>
</protein>
<dbReference type="EMBL" id="JADCNM010000603">
    <property type="protein sequence ID" value="KAG0446214.1"/>
    <property type="molecule type" value="Genomic_DNA"/>
</dbReference>
<organism evidence="2 4">
    <name type="scientific">Vanilla planifolia</name>
    <name type="common">Vanilla</name>
    <dbReference type="NCBI Taxonomy" id="51239"/>
    <lineage>
        <taxon>Eukaryota</taxon>
        <taxon>Viridiplantae</taxon>
        <taxon>Streptophyta</taxon>
        <taxon>Embryophyta</taxon>
        <taxon>Tracheophyta</taxon>
        <taxon>Spermatophyta</taxon>
        <taxon>Magnoliopsida</taxon>
        <taxon>Liliopsida</taxon>
        <taxon>Asparagales</taxon>
        <taxon>Orchidaceae</taxon>
        <taxon>Vanilloideae</taxon>
        <taxon>Vanilleae</taxon>
        <taxon>Vanilla</taxon>
    </lineage>
</organism>
<name>A0A835U1Q5_VANPL</name>
<dbReference type="EMBL" id="JADCNL010000602">
    <property type="protein sequence ID" value="KAG0446207.1"/>
    <property type="molecule type" value="Genomic_DNA"/>
</dbReference>
<dbReference type="AlphaFoldDB" id="A0A835U1Q5"/>
<proteinExistence type="predicted"/>
<gene>
    <name evidence="1" type="ORF">HPP92_028945</name>
    <name evidence="2" type="ORF">HPP92_028956</name>
</gene>
<dbReference type="Proteomes" id="UP000639772">
    <property type="component" value="Unassembled WGS sequence"/>
</dbReference>
<dbReference type="Proteomes" id="UP000636800">
    <property type="component" value="Unassembled WGS sequence"/>
</dbReference>
<sequence length="51" mass="5577">MEAFQVEITETQILRRQVESLGNEQNGQTTPGALCHSASGRSCFIPLRNAS</sequence>
<accession>A0A835U1Q5</accession>
<evidence type="ECO:0000313" key="4">
    <source>
        <dbReference type="Proteomes" id="UP000639772"/>
    </source>
</evidence>
<evidence type="ECO:0000313" key="2">
    <source>
        <dbReference type="EMBL" id="KAG0446214.1"/>
    </source>
</evidence>